<dbReference type="CDD" id="cd00950">
    <property type="entry name" value="DHDPS"/>
    <property type="match status" value="1"/>
</dbReference>
<evidence type="ECO:0000256" key="11">
    <source>
        <dbReference type="ARBA" id="ARBA00047836"/>
    </source>
</evidence>
<dbReference type="UniPathway" id="UPA00034">
    <property type="reaction ID" value="UER00017"/>
</dbReference>
<evidence type="ECO:0000256" key="5">
    <source>
        <dbReference type="ARBA" id="ARBA00022490"/>
    </source>
</evidence>
<dbReference type="Gene3D" id="3.20.20.70">
    <property type="entry name" value="Aldolase class I"/>
    <property type="match status" value="1"/>
</dbReference>
<keyword evidence="9 12" id="KW-0456">Lyase</keyword>
<dbReference type="GO" id="GO:0008840">
    <property type="term" value="F:4-hydroxy-tetrahydrodipicolinate synthase activity"/>
    <property type="evidence" value="ECO:0007669"/>
    <property type="project" value="UniProtKB-UniRule"/>
</dbReference>
<dbReference type="OrthoDB" id="9782828at2"/>
<dbReference type="SMART" id="SM01130">
    <property type="entry name" value="DHDPS"/>
    <property type="match status" value="1"/>
</dbReference>
<evidence type="ECO:0000256" key="4">
    <source>
        <dbReference type="ARBA" id="ARBA00012086"/>
    </source>
</evidence>
<dbReference type="PRINTS" id="PR00146">
    <property type="entry name" value="DHPICSNTHASE"/>
</dbReference>
<dbReference type="InterPro" id="IPR002220">
    <property type="entry name" value="DapA-like"/>
</dbReference>
<gene>
    <name evidence="12" type="primary">dapA</name>
    <name evidence="16" type="ORF">SAMN02745168_0015</name>
</gene>
<keyword evidence="17" id="KW-1185">Reference proteome</keyword>
<evidence type="ECO:0000256" key="12">
    <source>
        <dbReference type="HAMAP-Rule" id="MF_00418"/>
    </source>
</evidence>
<dbReference type="Pfam" id="PF00701">
    <property type="entry name" value="DHDPS"/>
    <property type="match status" value="1"/>
</dbReference>
<evidence type="ECO:0000256" key="15">
    <source>
        <dbReference type="PIRSR" id="PIRSR001365-2"/>
    </source>
</evidence>
<comment type="subcellular location">
    <subcellularLocation>
        <location evidence="12">Cytoplasm</location>
    </subcellularLocation>
</comment>
<dbReference type="RefSeq" id="WP_084235444.1">
    <property type="nucleotide sequence ID" value="NZ_FWXW01000010.1"/>
</dbReference>
<organism evidence="16 17">
    <name type="scientific">Papillibacter cinnamivorans DSM 12816</name>
    <dbReference type="NCBI Taxonomy" id="1122930"/>
    <lineage>
        <taxon>Bacteria</taxon>
        <taxon>Bacillati</taxon>
        <taxon>Bacillota</taxon>
        <taxon>Clostridia</taxon>
        <taxon>Eubacteriales</taxon>
        <taxon>Oscillospiraceae</taxon>
        <taxon>Papillibacter</taxon>
    </lineage>
</organism>
<evidence type="ECO:0000256" key="7">
    <source>
        <dbReference type="ARBA" id="ARBA00022915"/>
    </source>
</evidence>
<sequence>MKTPVFEGSSVAIITPFRGEGVDYSKLAELIDFQINGGTDSIVICGTTGEASTQSIEEHLEVIKFCVEHTNHRVKVIAGTGSNDTKAAVYLSQHAEASGADALLMVTPYYNKTTQAGLVRHFTYIADRVNIPIILYNVPSRTGLSFTADTYRELSKHPLINGVKEASGNFSLAAHTRLLCGDELNIWSGNDDQVVPLMSLGAKGVISVVANMLPADMAQMTHLCLEGKFAEASAMQIRMMDLIDALFVEVNPIPIKAAMNLMGMDVGEVRLPLCEMTAKNLPVLVNAMKNYGVKF</sequence>
<evidence type="ECO:0000256" key="3">
    <source>
        <dbReference type="ARBA" id="ARBA00007592"/>
    </source>
</evidence>
<feature type="binding site" evidence="12 15">
    <location>
        <position position="48"/>
    </location>
    <ligand>
        <name>pyruvate</name>
        <dbReference type="ChEBI" id="CHEBI:15361"/>
    </ligand>
</feature>
<dbReference type="PROSITE" id="PS00666">
    <property type="entry name" value="DHDPS_2"/>
    <property type="match status" value="1"/>
</dbReference>
<dbReference type="Proteomes" id="UP000192790">
    <property type="component" value="Unassembled WGS sequence"/>
</dbReference>
<dbReference type="InterPro" id="IPR005263">
    <property type="entry name" value="DapA"/>
</dbReference>
<dbReference type="HAMAP" id="MF_00418">
    <property type="entry name" value="DapA"/>
    <property type="match status" value="1"/>
</dbReference>
<dbReference type="InterPro" id="IPR020624">
    <property type="entry name" value="Schiff_base-form_aldolases_CS"/>
</dbReference>
<dbReference type="STRING" id="1122930.SAMN02745168_0015"/>
<dbReference type="AlphaFoldDB" id="A0A1W2CIM1"/>
<dbReference type="PIRSF" id="PIRSF001365">
    <property type="entry name" value="DHDPS"/>
    <property type="match status" value="1"/>
</dbReference>
<dbReference type="EMBL" id="FWXW01000010">
    <property type="protein sequence ID" value="SMC84478.1"/>
    <property type="molecule type" value="Genomic_DNA"/>
</dbReference>
<dbReference type="PANTHER" id="PTHR12128:SF66">
    <property type="entry name" value="4-HYDROXY-2-OXOGLUTARATE ALDOLASE, MITOCHONDRIAL"/>
    <property type="match status" value="1"/>
</dbReference>
<evidence type="ECO:0000256" key="6">
    <source>
        <dbReference type="ARBA" id="ARBA00022605"/>
    </source>
</evidence>
<dbReference type="GO" id="GO:0019877">
    <property type="term" value="P:diaminopimelate biosynthetic process"/>
    <property type="evidence" value="ECO:0007669"/>
    <property type="project" value="UniProtKB-UniRule"/>
</dbReference>
<name>A0A1W2CIM1_9FIRM</name>
<dbReference type="InterPro" id="IPR013785">
    <property type="entry name" value="Aldolase_TIM"/>
</dbReference>
<feature type="active site" description="Proton donor/acceptor" evidence="12 14">
    <location>
        <position position="136"/>
    </location>
</feature>
<dbReference type="PROSITE" id="PS00665">
    <property type="entry name" value="DHDPS_1"/>
    <property type="match status" value="1"/>
</dbReference>
<comment type="pathway">
    <text evidence="2 12">Amino-acid biosynthesis; L-lysine biosynthesis via DAP pathway; (S)-tetrahydrodipicolinate from L-aspartate: step 3/4.</text>
</comment>
<keyword evidence="5 12" id="KW-0963">Cytoplasm</keyword>
<reference evidence="16 17" key="1">
    <citation type="submission" date="2017-04" db="EMBL/GenBank/DDBJ databases">
        <authorList>
            <person name="Afonso C.L."/>
            <person name="Miller P.J."/>
            <person name="Scott M.A."/>
            <person name="Spackman E."/>
            <person name="Goraichik I."/>
            <person name="Dimitrov K.M."/>
            <person name="Suarez D.L."/>
            <person name="Swayne D.E."/>
        </authorList>
    </citation>
    <scope>NUCLEOTIDE SEQUENCE [LARGE SCALE GENOMIC DNA]</scope>
    <source>
        <strain evidence="16 17">DSM 12816</strain>
    </source>
</reference>
<evidence type="ECO:0000256" key="13">
    <source>
        <dbReference type="PIRNR" id="PIRNR001365"/>
    </source>
</evidence>
<feature type="site" description="Part of a proton relay during catalysis" evidence="12">
    <location>
        <position position="110"/>
    </location>
</feature>
<comment type="catalytic activity">
    <reaction evidence="11 12">
        <text>L-aspartate 4-semialdehyde + pyruvate = (2S,4S)-4-hydroxy-2,3,4,5-tetrahydrodipicolinate + H2O + H(+)</text>
        <dbReference type="Rhea" id="RHEA:34171"/>
        <dbReference type="ChEBI" id="CHEBI:15361"/>
        <dbReference type="ChEBI" id="CHEBI:15377"/>
        <dbReference type="ChEBI" id="CHEBI:15378"/>
        <dbReference type="ChEBI" id="CHEBI:67139"/>
        <dbReference type="ChEBI" id="CHEBI:537519"/>
        <dbReference type="EC" id="4.3.3.7"/>
    </reaction>
</comment>
<protein>
    <recommendedName>
        <fullName evidence="4 12">4-hydroxy-tetrahydrodipicolinate synthase</fullName>
        <shortName evidence="12">HTPA synthase</shortName>
        <ecNumber evidence="4 12">4.3.3.7</ecNumber>
    </recommendedName>
</protein>
<dbReference type="SUPFAM" id="SSF51569">
    <property type="entry name" value="Aldolase"/>
    <property type="match status" value="1"/>
</dbReference>
<comment type="subunit">
    <text evidence="12">Homotetramer; dimer of dimers.</text>
</comment>
<accession>A0A1W2CIM1</accession>
<keyword evidence="8 12" id="KW-0457">Lysine biosynthesis</keyword>
<proteinExistence type="inferred from homology"/>
<evidence type="ECO:0000256" key="9">
    <source>
        <dbReference type="ARBA" id="ARBA00023239"/>
    </source>
</evidence>
<feature type="binding site" evidence="12 15">
    <location>
        <position position="206"/>
    </location>
    <ligand>
        <name>pyruvate</name>
        <dbReference type="ChEBI" id="CHEBI:15361"/>
    </ligand>
</feature>
<comment type="function">
    <text evidence="1 12">Catalyzes the condensation of (S)-aspartate-beta-semialdehyde [(S)-ASA] and pyruvate to 4-hydroxy-tetrahydrodipicolinate (HTPA).</text>
</comment>
<dbReference type="GO" id="GO:0009089">
    <property type="term" value="P:lysine biosynthetic process via diaminopimelate"/>
    <property type="evidence" value="ECO:0007669"/>
    <property type="project" value="UniProtKB-UniRule"/>
</dbReference>
<keyword evidence="10 12" id="KW-0704">Schiff base</keyword>
<dbReference type="PANTHER" id="PTHR12128">
    <property type="entry name" value="DIHYDRODIPICOLINATE SYNTHASE"/>
    <property type="match status" value="1"/>
</dbReference>
<feature type="site" description="Part of a proton relay during catalysis" evidence="12">
    <location>
        <position position="47"/>
    </location>
</feature>
<comment type="similarity">
    <text evidence="3 12 13">Belongs to the DapA family.</text>
</comment>
<evidence type="ECO:0000313" key="16">
    <source>
        <dbReference type="EMBL" id="SMC84478.1"/>
    </source>
</evidence>
<dbReference type="InterPro" id="IPR020625">
    <property type="entry name" value="Schiff_base-form_aldolases_AS"/>
</dbReference>
<feature type="active site" description="Schiff-base intermediate with substrate" evidence="12 14">
    <location>
        <position position="164"/>
    </location>
</feature>
<dbReference type="GO" id="GO:0005829">
    <property type="term" value="C:cytosol"/>
    <property type="evidence" value="ECO:0007669"/>
    <property type="project" value="TreeGrafter"/>
</dbReference>
<dbReference type="NCBIfam" id="TIGR00674">
    <property type="entry name" value="dapA"/>
    <property type="match status" value="1"/>
</dbReference>
<evidence type="ECO:0000256" key="14">
    <source>
        <dbReference type="PIRSR" id="PIRSR001365-1"/>
    </source>
</evidence>
<evidence type="ECO:0000313" key="17">
    <source>
        <dbReference type="Proteomes" id="UP000192790"/>
    </source>
</evidence>
<keyword evidence="7 12" id="KW-0220">Diaminopimelate biosynthesis</keyword>
<evidence type="ECO:0000256" key="8">
    <source>
        <dbReference type="ARBA" id="ARBA00023154"/>
    </source>
</evidence>
<dbReference type="EC" id="4.3.3.7" evidence="4 12"/>
<comment type="caution">
    <text evidence="12">Was originally thought to be a dihydrodipicolinate synthase (DHDPS), catalyzing the condensation of (S)-aspartate-beta-semialdehyde [(S)-ASA] and pyruvate to dihydrodipicolinate (DHDP). However, it was shown in E.coli that the product of the enzymatic reaction is not dihydrodipicolinate but in fact (4S)-4-hydroxy-2,3,4,5-tetrahydro-(2S)-dipicolinic acid (HTPA), and that the consecutive dehydration reaction leading to DHDP is not spontaneous but catalyzed by DapB.</text>
</comment>
<evidence type="ECO:0000256" key="2">
    <source>
        <dbReference type="ARBA" id="ARBA00005120"/>
    </source>
</evidence>
<keyword evidence="6 12" id="KW-0028">Amino-acid biosynthesis</keyword>
<evidence type="ECO:0000256" key="1">
    <source>
        <dbReference type="ARBA" id="ARBA00003294"/>
    </source>
</evidence>
<evidence type="ECO:0000256" key="10">
    <source>
        <dbReference type="ARBA" id="ARBA00023270"/>
    </source>
</evidence>